<keyword evidence="4" id="KW-1185">Reference proteome</keyword>
<feature type="transmembrane region" description="Helical" evidence="1">
    <location>
        <begin position="23"/>
        <end position="44"/>
    </location>
</feature>
<evidence type="ECO:0000313" key="4">
    <source>
        <dbReference type="Proteomes" id="UP000316426"/>
    </source>
</evidence>
<dbReference type="Pfam" id="PF03372">
    <property type="entry name" value="Exo_endo_phos"/>
    <property type="match status" value="1"/>
</dbReference>
<sequence>MLESSTKEPLADTPRPRSLWRRAATWSVWGYTVALAVIVGSLWIGTDRWWWATILAFAPRWPWLVPAPLVLLFAVFARWGVGACALIITLGAVLMGVRVNLPLPREHTGAEFRLVTMNVAGGKVNPNHFTAIWPERIDLVVLQEGGREFIEQVVPSDWFVENPDSGGIFIASPHPIGGVDSLPRPYMPSWGQSAVRCVVETPQGPVRVVIVHLRTPRDGFERILSNRLSGIAHLKTAIEERLQESRVLREWISQWEDADRAPLVVAGDFNSPVESLVYQRYWSDLYNAFGIAGLGIGGTKNTGWHSIRIDHVLCDAETKVVSCEVTPNLGGDHRGLIVSLAMKRATGAQYEYTGNANAAR</sequence>
<dbReference type="InterPro" id="IPR036691">
    <property type="entry name" value="Endo/exonu/phosph_ase_sf"/>
</dbReference>
<keyword evidence="1" id="KW-0812">Transmembrane</keyword>
<dbReference type="Proteomes" id="UP000316426">
    <property type="component" value="Chromosome"/>
</dbReference>
<proteinExistence type="predicted"/>
<keyword evidence="1" id="KW-1133">Transmembrane helix</keyword>
<keyword evidence="1" id="KW-0472">Membrane</keyword>
<organism evidence="3 4">
    <name type="scientific">Botrimarina mediterranea</name>
    <dbReference type="NCBI Taxonomy" id="2528022"/>
    <lineage>
        <taxon>Bacteria</taxon>
        <taxon>Pseudomonadati</taxon>
        <taxon>Planctomycetota</taxon>
        <taxon>Planctomycetia</taxon>
        <taxon>Pirellulales</taxon>
        <taxon>Lacipirellulaceae</taxon>
        <taxon>Botrimarina</taxon>
    </lineage>
</organism>
<name>A0A518KBE6_9BACT</name>
<dbReference type="GO" id="GO:0003824">
    <property type="term" value="F:catalytic activity"/>
    <property type="evidence" value="ECO:0007669"/>
    <property type="project" value="InterPro"/>
</dbReference>
<dbReference type="AlphaFoldDB" id="A0A518KBE6"/>
<gene>
    <name evidence="3" type="ORF">Spa11_33250</name>
</gene>
<dbReference type="KEGG" id="bmei:Spa11_33250"/>
<reference evidence="3 4" key="1">
    <citation type="submission" date="2019-02" db="EMBL/GenBank/DDBJ databases">
        <title>Deep-cultivation of Planctomycetes and their phenomic and genomic characterization uncovers novel biology.</title>
        <authorList>
            <person name="Wiegand S."/>
            <person name="Jogler M."/>
            <person name="Boedeker C."/>
            <person name="Pinto D."/>
            <person name="Vollmers J."/>
            <person name="Rivas-Marin E."/>
            <person name="Kohn T."/>
            <person name="Peeters S.H."/>
            <person name="Heuer A."/>
            <person name="Rast P."/>
            <person name="Oberbeckmann S."/>
            <person name="Bunk B."/>
            <person name="Jeske O."/>
            <person name="Meyerdierks A."/>
            <person name="Storesund J.E."/>
            <person name="Kallscheuer N."/>
            <person name="Luecker S."/>
            <person name="Lage O.M."/>
            <person name="Pohl T."/>
            <person name="Merkel B.J."/>
            <person name="Hornburger P."/>
            <person name="Mueller R.-W."/>
            <person name="Bruemmer F."/>
            <person name="Labrenz M."/>
            <person name="Spormann A.M."/>
            <person name="Op den Camp H."/>
            <person name="Overmann J."/>
            <person name="Amann R."/>
            <person name="Jetten M.S.M."/>
            <person name="Mascher T."/>
            <person name="Medema M.H."/>
            <person name="Devos D.P."/>
            <person name="Kaster A.-K."/>
            <person name="Ovreas L."/>
            <person name="Rohde M."/>
            <person name="Galperin M.Y."/>
            <person name="Jogler C."/>
        </authorList>
    </citation>
    <scope>NUCLEOTIDE SEQUENCE [LARGE SCALE GENOMIC DNA]</scope>
    <source>
        <strain evidence="3 4">Spa11</strain>
    </source>
</reference>
<protein>
    <recommendedName>
        <fullName evidence="2">Endonuclease/exonuclease/phosphatase domain-containing protein</fullName>
    </recommendedName>
</protein>
<dbReference type="Gene3D" id="3.60.10.10">
    <property type="entry name" value="Endonuclease/exonuclease/phosphatase"/>
    <property type="match status" value="1"/>
</dbReference>
<dbReference type="SUPFAM" id="SSF56219">
    <property type="entry name" value="DNase I-like"/>
    <property type="match status" value="1"/>
</dbReference>
<dbReference type="EMBL" id="CP036349">
    <property type="protein sequence ID" value="QDV75115.1"/>
    <property type="molecule type" value="Genomic_DNA"/>
</dbReference>
<dbReference type="InterPro" id="IPR005135">
    <property type="entry name" value="Endo/exonuclease/phosphatase"/>
</dbReference>
<accession>A0A518KBE6</accession>
<evidence type="ECO:0000313" key="3">
    <source>
        <dbReference type="EMBL" id="QDV75115.1"/>
    </source>
</evidence>
<evidence type="ECO:0000256" key="1">
    <source>
        <dbReference type="SAM" id="Phobius"/>
    </source>
</evidence>
<feature type="domain" description="Endonuclease/exonuclease/phosphatase" evidence="2">
    <location>
        <begin position="133"/>
        <end position="333"/>
    </location>
</feature>
<feature type="transmembrane region" description="Helical" evidence="1">
    <location>
        <begin position="64"/>
        <end position="97"/>
    </location>
</feature>
<evidence type="ECO:0000259" key="2">
    <source>
        <dbReference type="Pfam" id="PF03372"/>
    </source>
</evidence>